<feature type="region of interest" description="Disordered" evidence="2">
    <location>
        <begin position="178"/>
        <end position="199"/>
    </location>
</feature>
<dbReference type="RefSeq" id="WP_307162613.1">
    <property type="nucleotide sequence ID" value="NZ_JAUSWV010000002.1"/>
</dbReference>
<keyword evidence="1 4" id="KW-0456">Lyase</keyword>
<keyword evidence="5" id="KW-1185">Reference proteome</keyword>
<evidence type="ECO:0000256" key="1">
    <source>
        <dbReference type="ARBA" id="ARBA00023239"/>
    </source>
</evidence>
<gene>
    <name evidence="4" type="ORF">QF030_002393</name>
</gene>
<organism evidence="4 5">
    <name type="scientific">Streptomyces rishiriensis</name>
    <dbReference type="NCBI Taxonomy" id="68264"/>
    <lineage>
        <taxon>Bacteria</taxon>
        <taxon>Bacillati</taxon>
        <taxon>Actinomycetota</taxon>
        <taxon>Actinomycetes</taxon>
        <taxon>Kitasatosporales</taxon>
        <taxon>Streptomycetaceae</taxon>
        <taxon>Streptomyces</taxon>
    </lineage>
</organism>
<protein>
    <submittedName>
        <fullName evidence="4">Pectate lyase</fullName>
    </submittedName>
</protein>
<dbReference type="EMBL" id="JAUSWV010000002">
    <property type="protein sequence ID" value="MDQ0580215.1"/>
    <property type="molecule type" value="Genomic_DNA"/>
</dbReference>
<dbReference type="InterPro" id="IPR011050">
    <property type="entry name" value="Pectin_lyase_fold/virulence"/>
</dbReference>
<dbReference type="InterPro" id="IPR012334">
    <property type="entry name" value="Pectin_lyas_fold"/>
</dbReference>
<dbReference type="SUPFAM" id="SSF51126">
    <property type="entry name" value="Pectin lyase-like"/>
    <property type="match status" value="1"/>
</dbReference>
<reference evidence="4 5" key="1">
    <citation type="submission" date="2023-07" db="EMBL/GenBank/DDBJ databases">
        <title>Comparative genomics of wheat-associated soil bacteria to identify genetic determinants of phenazine resistance.</title>
        <authorList>
            <person name="Mouncey N."/>
        </authorList>
    </citation>
    <scope>NUCLEOTIDE SEQUENCE [LARGE SCALE GENOMIC DNA]</scope>
    <source>
        <strain evidence="4 5">B2I6</strain>
    </source>
</reference>
<dbReference type="Pfam" id="PF00544">
    <property type="entry name" value="Pectate_lyase_4"/>
    <property type="match status" value="1"/>
</dbReference>
<evidence type="ECO:0000256" key="2">
    <source>
        <dbReference type="SAM" id="MobiDB-lite"/>
    </source>
</evidence>
<sequence>MTHFPSKRLPRPAAVLAAVAPATSAGPWTDRAHGFASLAGGTVAGAGAGAGDQVVTVADRASLARYAAAEEPYVIRVEGAVAVEPFGSGIVVTSNRTIVGVGDSGEIGHGEPHLNPGTHNVIIRNPTIRDAYVEGDRDGRKTDVDAIRSGRTDAWGTASEPREFYAYRLDPAAAVPAPATRFSGPQKRLGAPPRLRTIH</sequence>
<evidence type="ECO:0000313" key="5">
    <source>
        <dbReference type="Proteomes" id="UP001230654"/>
    </source>
</evidence>
<evidence type="ECO:0000313" key="4">
    <source>
        <dbReference type="EMBL" id="MDQ0580215.1"/>
    </source>
</evidence>
<accession>A0ABU0NM88</accession>
<evidence type="ECO:0000259" key="3">
    <source>
        <dbReference type="Pfam" id="PF00544"/>
    </source>
</evidence>
<dbReference type="Gene3D" id="2.160.20.10">
    <property type="entry name" value="Single-stranded right-handed beta-helix, Pectin lyase-like"/>
    <property type="match status" value="1"/>
</dbReference>
<name>A0ABU0NM88_STRRH</name>
<dbReference type="InterPro" id="IPR002022">
    <property type="entry name" value="Pec_lyase"/>
</dbReference>
<dbReference type="GO" id="GO:0016829">
    <property type="term" value="F:lyase activity"/>
    <property type="evidence" value="ECO:0007669"/>
    <property type="project" value="UniProtKB-KW"/>
</dbReference>
<proteinExistence type="predicted"/>
<dbReference type="Proteomes" id="UP001230654">
    <property type="component" value="Unassembled WGS sequence"/>
</dbReference>
<comment type="caution">
    <text evidence="4">The sequence shown here is derived from an EMBL/GenBank/DDBJ whole genome shotgun (WGS) entry which is preliminary data.</text>
</comment>
<feature type="domain" description="Pectate lyase" evidence="3">
    <location>
        <begin position="29"/>
        <end position="147"/>
    </location>
</feature>